<evidence type="ECO:0000256" key="1">
    <source>
        <dbReference type="SAM" id="MobiDB-lite"/>
    </source>
</evidence>
<dbReference type="PANTHER" id="PTHR31912:SF34">
    <property type="entry name" value="NOTOCHORD-RELATED PROTEIN"/>
    <property type="match status" value="1"/>
</dbReference>
<evidence type="ECO:0000313" key="2">
    <source>
        <dbReference type="EMBL" id="KAJ7027630.1"/>
    </source>
</evidence>
<dbReference type="EMBL" id="JARJCM010000121">
    <property type="protein sequence ID" value="KAJ7027630.1"/>
    <property type="molecule type" value="Genomic_DNA"/>
</dbReference>
<organism evidence="3 4">
    <name type="scientific">Mycena alexandri</name>
    <dbReference type="NCBI Taxonomy" id="1745969"/>
    <lineage>
        <taxon>Eukaryota</taxon>
        <taxon>Fungi</taxon>
        <taxon>Dikarya</taxon>
        <taxon>Basidiomycota</taxon>
        <taxon>Agaricomycotina</taxon>
        <taxon>Agaricomycetes</taxon>
        <taxon>Agaricomycetidae</taxon>
        <taxon>Agaricales</taxon>
        <taxon>Marasmiineae</taxon>
        <taxon>Mycenaceae</taxon>
        <taxon>Mycena</taxon>
    </lineage>
</organism>
<evidence type="ECO:0000313" key="4">
    <source>
        <dbReference type="Proteomes" id="UP001218188"/>
    </source>
</evidence>
<feature type="compositionally biased region" description="Basic and acidic residues" evidence="1">
    <location>
        <begin position="1240"/>
        <end position="1261"/>
    </location>
</feature>
<dbReference type="EMBL" id="JARJCM010000121">
    <property type="protein sequence ID" value="KAJ7027632.1"/>
    <property type="molecule type" value="Genomic_DNA"/>
</dbReference>
<feature type="compositionally biased region" description="Basic residues" evidence="1">
    <location>
        <begin position="1283"/>
        <end position="1293"/>
    </location>
</feature>
<sequence>MPRPLKAIDNCFIQSDNNTKKIQCTICEYYTSADDWFDRDNDKRHLTSRNHLRNVEATDMRIAASAARQNQNNAINSALARFEIPAERPKTVPAHIPSAAEEEMWDNYHTEGAAFSAGEDPGADVSAQHARLEKQADEFGRWNAAAIARNMGFLGDDSSILNEQDEEDAIQCEIMDNAQLLETLEIEDMVDTEMGQTCTKSSKEWFPYPSKMMFLLDTLDNLPRQRVSNSLMKVFLWILREGGARDVPSLDALRKLQSTLHKQGGIPTVPWKSTQGNVFHLNDIRTIIAKDYANPLTRKLLHFYPEIPDGPIGEAWHAQKWRREIDRDALTPMIVDGHRHFYVDELARLHDGSFVIPICWVMSKGRMCADAYPVFVDEGGMGHVDDSTELFICAADLKDNFYDLEFKKMLPVAWDLRSINAGYFEMPNPLRKLANGRPLYTSFVDLFFDDVSGNRSKSWNKHYNCYCTHRNLPRALLQQEFHTHFVTTSPHASSSEQFEGIKALILSTHSHPVSVYDENDQEEAAFRLFVNTGPSDNPMGSEMTGHIGAKGNYFCRKCKVGGTGEHKRTDDGFHCMFEAGLPRTAADTLRELQKQVELACYGVEAAIKARQTDSGVKDAYTSYWIEDLIRRAQELKKGDPTLASAEIVKELMDWVKANESTIYNPFLGMKGFDVSKDTPIEILHTILLGIVKYAWHPTHTGWNLPKKTTYTLRLEATNTVGLSIPPIRASYIMQFANSLIGRQFKQVAQTCVFHMYDLTDGLQFAAWKAMGELLPLLWYPEINNLDQYLVDVETAVSNVLDIFAMLDPTKLIAKNKLHVMAHTKTDILRHGVLLGSATESFECFNAIFRQCSILSNHLAPSRDIARQLAHQEGLKHRLTGGWWLSSTGEWERAGSSVRDFLTERPILQALLGWTNPKSLQQGAVRLTPLKRIKGKATPPRPNVKLADTKAKTAINIGEYTINSTWQHCINVVSKSKDICPLASWVYAISPVTNVPTLGRIEAILTDGCSPIVILDVFQISDERHPIFNLPKLFRRQEERTLLIVPSTNIQFLFNVQHDCSTANCTASGIRAKMQERVESSVTESFVEHQPVEKWVINTTAFHNAHLLRRSLPRSAWAPVPMFTTEGRLAKHHELAESLRSNHSKRKAAAAVAGTQADGPNEPGVQENPKKRKRAKGKGKGKEKSAPAKEGRPRKRQKIAANEASGSVQTKEKPKKRRGPAKKAKDHVIDDSEPDAESDLDLDRVSDEEQGMRVSDEERGTGEDDSDPESGADTSEDEIYVARPTRRPRGQVPE</sequence>
<dbReference type="PANTHER" id="PTHR31912">
    <property type="entry name" value="IP13529P"/>
    <property type="match status" value="1"/>
</dbReference>
<feature type="compositionally biased region" description="Basic residues" evidence="1">
    <location>
        <begin position="1212"/>
        <end position="1224"/>
    </location>
</feature>
<feature type="compositionally biased region" description="Acidic residues" evidence="1">
    <location>
        <begin position="1230"/>
        <end position="1239"/>
    </location>
</feature>
<feature type="compositionally biased region" description="Basic residues" evidence="1">
    <location>
        <begin position="1169"/>
        <end position="1178"/>
    </location>
</feature>
<gene>
    <name evidence="2" type="ORF">C8F04DRAFT_1293836</name>
    <name evidence="3" type="ORF">C8F04DRAFT_1399394</name>
</gene>
<accession>A0AAD6SI73</accession>
<feature type="compositionally biased region" description="Acidic residues" evidence="1">
    <location>
        <begin position="1262"/>
        <end position="1278"/>
    </location>
</feature>
<keyword evidence="4" id="KW-1185">Reference proteome</keyword>
<dbReference type="Proteomes" id="UP001218188">
    <property type="component" value="Unassembled WGS sequence"/>
</dbReference>
<protein>
    <submittedName>
        <fullName evidence="3">Uncharacterized protein</fullName>
    </submittedName>
</protein>
<proteinExistence type="predicted"/>
<name>A0AAD6SI73_9AGAR</name>
<feature type="region of interest" description="Disordered" evidence="1">
    <location>
        <begin position="1137"/>
        <end position="1293"/>
    </location>
</feature>
<comment type="caution">
    <text evidence="3">The sequence shown here is derived from an EMBL/GenBank/DDBJ whole genome shotgun (WGS) entry which is preliminary data.</text>
</comment>
<evidence type="ECO:0000313" key="3">
    <source>
        <dbReference type="EMBL" id="KAJ7027632.1"/>
    </source>
</evidence>
<feature type="compositionally biased region" description="Basic and acidic residues" evidence="1">
    <location>
        <begin position="1179"/>
        <end position="1190"/>
    </location>
</feature>
<reference evidence="3" key="1">
    <citation type="submission" date="2023-03" db="EMBL/GenBank/DDBJ databases">
        <title>Massive genome expansion in bonnet fungi (Mycena s.s.) driven by repeated elements and novel gene families across ecological guilds.</title>
        <authorList>
            <consortium name="Lawrence Berkeley National Laboratory"/>
            <person name="Harder C.B."/>
            <person name="Miyauchi S."/>
            <person name="Viragh M."/>
            <person name="Kuo A."/>
            <person name="Thoen E."/>
            <person name="Andreopoulos B."/>
            <person name="Lu D."/>
            <person name="Skrede I."/>
            <person name="Drula E."/>
            <person name="Henrissat B."/>
            <person name="Morin E."/>
            <person name="Kohler A."/>
            <person name="Barry K."/>
            <person name="LaButti K."/>
            <person name="Morin E."/>
            <person name="Salamov A."/>
            <person name="Lipzen A."/>
            <person name="Mereny Z."/>
            <person name="Hegedus B."/>
            <person name="Baldrian P."/>
            <person name="Stursova M."/>
            <person name="Weitz H."/>
            <person name="Taylor A."/>
            <person name="Grigoriev I.V."/>
            <person name="Nagy L.G."/>
            <person name="Martin F."/>
            <person name="Kauserud H."/>
        </authorList>
    </citation>
    <scope>NUCLEOTIDE SEQUENCE</scope>
    <source>
        <strain evidence="3">CBHHK200</strain>
    </source>
</reference>